<evidence type="ECO:0000313" key="1">
    <source>
        <dbReference type="EMBL" id="MQA55376.1"/>
    </source>
</evidence>
<gene>
    <name evidence="1" type="ORF">GDH07_18835</name>
</gene>
<dbReference type="EMBL" id="WHUV01000003">
    <property type="protein sequence ID" value="MQA55376.1"/>
    <property type="molecule type" value="Genomic_DNA"/>
</dbReference>
<accession>A0A7X1PNA2</accession>
<dbReference type="AlphaFoldDB" id="A0A7X1PNA2"/>
<sequence>MANFPLARTRNMARKEFAHYEAVSAVVPGEGGYSAAIAIKALDVSGAPRFHKVLDEQKFKTAHDADQAAAQQLEQLIDVDADGQLCWKTI</sequence>
<dbReference type="Proteomes" id="UP000486534">
    <property type="component" value="Unassembled WGS sequence"/>
</dbReference>
<dbReference type="RefSeq" id="WP_152898501.1">
    <property type="nucleotide sequence ID" value="NZ_WHUV01000003.1"/>
</dbReference>
<proteinExistence type="predicted"/>
<protein>
    <submittedName>
        <fullName evidence="1">Uncharacterized protein</fullName>
    </submittedName>
</protein>
<comment type="caution">
    <text evidence="1">The sequence shown here is derived from an EMBL/GenBank/DDBJ whole genome shotgun (WGS) entry which is preliminary data.</text>
</comment>
<name>A0A7X1PNA2_9PSED</name>
<evidence type="ECO:0000313" key="2">
    <source>
        <dbReference type="Proteomes" id="UP000486534"/>
    </source>
</evidence>
<organism evidence="1 2">
    <name type="scientific">Pseudomonas piscis</name>
    <dbReference type="NCBI Taxonomy" id="2614538"/>
    <lineage>
        <taxon>Bacteria</taxon>
        <taxon>Pseudomonadati</taxon>
        <taxon>Pseudomonadota</taxon>
        <taxon>Gammaproteobacteria</taxon>
        <taxon>Pseudomonadales</taxon>
        <taxon>Pseudomonadaceae</taxon>
        <taxon>Pseudomonas</taxon>
    </lineage>
</organism>
<reference evidence="1 2" key="1">
    <citation type="submission" date="2019-10" db="EMBL/GenBank/DDBJ databases">
        <title>Pseudomonas dajingensis sp. nov., isolated from the profound head ulcers of farmed Murray cod (Maccullochella peelii peelii).</title>
        <authorList>
            <person name="Liu Y."/>
        </authorList>
    </citation>
    <scope>NUCLEOTIDE SEQUENCE [LARGE SCALE GENOMIC DNA]</scope>
    <source>
        <strain evidence="1 2">MC042</strain>
    </source>
</reference>